<evidence type="ECO:0000313" key="3">
    <source>
        <dbReference type="Proteomes" id="UP001153365"/>
    </source>
</evidence>
<dbReference type="EMBL" id="CALTRL010000416">
    <property type="protein sequence ID" value="CAH7668003.1"/>
    <property type="molecule type" value="Genomic_DNA"/>
</dbReference>
<reference evidence="2" key="1">
    <citation type="submission" date="2022-06" db="EMBL/GenBank/DDBJ databases">
        <authorList>
            <consortium name="SYNGENTA / RWTH Aachen University"/>
        </authorList>
    </citation>
    <scope>NUCLEOTIDE SEQUENCE</scope>
</reference>
<accession>A0AAV0AHY0</accession>
<proteinExistence type="predicted"/>
<dbReference type="AlphaFoldDB" id="A0AAV0AHY0"/>
<evidence type="ECO:0000313" key="2">
    <source>
        <dbReference type="EMBL" id="CAH7668003.1"/>
    </source>
</evidence>
<dbReference type="Proteomes" id="UP001153365">
    <property type="component" value="Unassembled WGS sequence"/>
</dbReference>
<keyword evidence="1" id="KW-0472">Membrane</keyword>
<feature type="transmembrane region" description="Helical" evidence="1">
    <location>
        <begin position="171"/>
        <end position="200"/>
    </location>
</feature>
<protein>
    <submittedName>
        <fullName evidence="2">Secreted protein</fullName>
    </submittedName>
</protein>
<keyword evidence="1" id="KW-0812">Transmembrane</keyword>
<keyword evidence="3" id="KW-1185">Reference proteome</keyword>
<sequence length="345" mass="39912">MFKFLKRKVFAIPFPRPVGVEIATEYAPSFLLYTLPRAILEKPKIDPKTGKKEKEKFTRKIKRNWQSWIESGEEIRRNELQEIGLWKKFNGFVAQSALKSMRIQSNNTIELLGRLPSEKKMGKVTIIYPEPKSIPDWLNVANLNPDEIKKEIFKNLKINEKKTRLQKLISAVFLPFTLAIDILFIVPLMLFEINLAYFILQKSRHKKLNILVKTEEKALVSCKAVGADIEGCKSPTGSIFEISVHNGNAFEKPIEFLLKLCSDNDDQHFTIDKDLRLLSSESTDKLANGFISLFLESVPDEVRARHRLNDRHVLDDLNQVMMRASKQYVKSLKLKKRARIRSKML</sequence>
<name>A0AAV0AHY0_PHAPC</name>
<organism evidence="2 3">
    <name type="scientific">Phakopsora pachyrhizi</name>
    <name type="common">Asian soybean rust disease fungus</name>
    <dbReference type="NCBI Taxonomy" id="170000"/>
    <lineage>
        <taxon>Eukaryota</taxon>
        <taxon>Fungi</taxon>
        <taxon>Dikarya</taxon>
        <taxon>Basidiomycota</taxon>
        <taxon>Pucciniomycotina</taxon>
        <taxon>Pucciniomycetes</taxon>
        <taxon>Pucciniales</taxon>
        <taxon>Phakopsoraceae</taxon>
        <taxon>Phakopsora</taxon>
    </lineage>
</organism>
<comment type="caution">
    <text evidence="2">The sequence shown here is derived from an EMBL/GenBank/DDBJ whole genome shotgun (WGS) entry which is preliminary data.</text>
</comment>
<gene>
    <name evidence="2" type="ORF">PPACK8108_LOCUS2460</name>
</gene>
<keyword evidence="1" id="KW-1133">Transmembrane helix</keyword>
<evidence type="ECO:0000256" key="1">
    <source>
        <dbReference type="SAM" id="Phobius"/>
    </source>
</evidence>